<dbReference type="RefSeq" id="WP_127081615.1">
    <property type="nucleotide sequence ID" value="NZ_RSCL01000007.1"/>
</dbReference>
<evidence type="ECO:0000256" key="1">
    <source>
        <dbReference type="SAM" id="Phobius"/>
    </source>
</evidence>
<keyword evidence="1" id="KW-0812">Transmembrane</keyword>
<comment type="caution">
    <text evidence="2">The sequence shown here is derived from an EMBL/GenBank/DDBJ whole genome shotgun (WGS) entry which is preliminary data.</text>
</comment>
<dbReference type="AlphaFoldDB" id="A0A433VIG8"/>
<feature type="transmembrane region" description="Helical" evidence="1">
    <location>
        <begin position="233"/>
        <end position="252"/>
    </location>
</feature>
<reference evidence="2" key="1">
    <citation type="submission" date="2018-12" db="EMBL/GenBank/DDBJ databases">
        <authorList>
            <person name="Will S."/>
            <person name="Neumann-Schaal M."/>
            <person name="Henke P."/>
        </authorList>
    </citation>
    <scope>NUCLEOTIDE SEQUENCE</scope>
    <source>
        <strain evidence="2">PCC 7102</strain>
    </source>
</reference>
<keyword evidence="1" id="KW-1133">Transmembrane helix</keyword>
<organism evidence="2 3">
    <name type="scientific">Dulcicalothrix desertica PCC 7102</name>
    <dbReference type="NCBI Taxonomy" id="232991"/>
    <lineage>
        <taxon>Bacteria</taxon>
        <taxon>Bacillati</taxon>
        <taxon>Cyanobacteriota</taxon>
        <taxon>Cyanophyceae</taxon>
        <taxon>Nostocales</taxon>
        <taxon>Calotrichaceae</taxon>
        <taxon>Dulcicalothrix</taxon>
    </lineage>
</organism>
<dbReference type="EMBL" id="RSCL01000007">
    <property type="protein sequence ID" value="RUT05898.1"/>
    <property type="molecule type" value="Genomic_DNA"/>
</dbReference>
<sequence length="398" mass="43622">MMQGMELELANLVISTFTNMKSQNETVLKNQEKILEKLDEVQDSLQSLGQKIDEQVLRNARAGMRHLIDGINSGVTKIRDSEFQLARQKFSVLIELNPNENTHGTSGEIDNKILIAFGYYGSFHYFNLQGDKRSAAIQVYECVEKWSEWGSPLFALQMFSPKFFSKNYAQIIETLVKQISEIQVSSGNVTEEVGTLGSVAGTATGVGVMMGLGAASGIGAGAGGIGLLLAGPVGWGILGVGVLSAGIVGNMFPKKQKQVEISASDKAKYEQLLKELQAINTELYEECKRRKRMFQNTTLDGLLSIGMKAYVMPFTLEVENVIRRSDLRISNSDKVTLKREVGQLNSAVNQKSASQAEVALFNIGNLLRGLSGVVQEFANLLDKWNGLTEQLNKSGLLR</sequence>
<name>A0A433VIG8_9CYAN</name>
<protein>
    <submittedName>
        <fullName evidence="2">Uncharacterized protein</fullName>
    </submittedName>
</protein>
<evidence type="ECO:0000313" key="2">
    <source>
        <dbReference type="EMBL" id="RUT05898.1"/>
    </source>
</evidence>
<gene>
    <name evidence="2" type="ORF">DSM106972_031040</name>
</gene>
<dbReference type="Proteomes" id="UP000271624">
    <property type="component" value="Unassembled WGS sequence"/>
</dbReference>
<keyword evidence="1" id="KW-0472">Membrane</keyword>
<accession>A0A433VIG8</accession>
<evidence type="ECO:0000313" key="3">
    <source>
        <dbReference type="Proteomes" id="UP000271624"/>
    </source>
</evidence>
<keyword evidence="3" id="KW-1185">Reference proteome</keyword>
<reference evidence="2" key="2">
    <citation type="journal article" date="2019" name="Genome Biol. Evol.">
        <title>Day and night: Metabolic profiles and evolutionary relationships of six axenic non-marine cyanobacteria.</title>
        <authorList>
            <person name="Will S.E."/>
            <person name="Henke P."/>
            <person name="Boedeker C."/>
            <person name="Huang S."/>
            <person name="Brinkmann H."/>
            <person name="Rohde M."/>
            <person name="Jarek M."/>
            <person name="Friedl T."/>
            <person name="Seufert S."/>
            <person name="Schumacher M."/>
            <person name="Overmann J."/>
            <person name="Neumann-Schaal M."/>
            <person name="Petersen J."/>
        </authorList>
    </citation>
    <scope>NUCLEOTIDE SEQUENCE [LARGE SCALE GENOMIC DNA]</scope>
    <source>
        <strain evidence="2">PCC 7102</strain>
    </source>
</reference>
<proteinExistence type="predicted"/>